<evidence type="ECO:0000313" key="1">
    <source>
        <dbReference type="EMBL" id="TGY66554.1"/>
    </source>
</evidence>
<organism evidence="1 2">
    <name type="scientific">Dubosiella muris</name>
    <dbReference type="NCBI Taxonomy" id="3038133"/>
    <lineage>
        <taxon>Bacteria</taxon>
        <taxon>Bacillati</taxon>
        <taxon>Bacillota</taxon>
        <taxon>Erysipelotrichia</taxon>
        <taxon>Erysipelotrichales</taxon>
        <taxon>Erysipelotrichaceae</taxon>
        <taxon>Dubosiella</taxon>
    </lineage>
</organism>
<name>A0AC61R8L1_9FIRM</name>
<proteinExistence type="predicted"/>
<sequence length="296" mass="32527">MLTNQLIQVQSRKTKGRKIMVKIIVDSGSDLTLEQAGQLGVEIVPLHIEHEGKTALDRVEMDPDTLYEKLANSDQLPKTSQPSPAAFMTMYEKFPNDELLVLPIAKELSGTFQSANLAKSMSERDNIFVVDSQQVTLPLMVLILEAVAMREKGWNARQIKEALEAMRGQVKVIAVVDTLDYLQKGGRLSKAAAIAGNFLKIKPLIGVQEGQVVVLSKARGKKSAIQEVRRLMAQDEVDLNTAIFGYTGQEGTEDLTSWTEEILDVYPFANVYTQQIGAAIGTHVGPGAKAIAYRTK</sequence>
<dbReference type="Proteomes" id="UP000308836">
    <property type="component" value="Unassembled WGS sequence"/>
</dbReference>
<dbReference type="EMBL" id="SRYG01000005">
    <property type="protein sequence ID" value="TGY66554.1"/>
    <property type="molecule type" value="Genomic_DNA"/>
</dbReference>
<evidence type="ECO:0000313" key="2">
    <source>
        <dbReference type="Proteomes" id="UP000308836"/>
    </source>
</evidence>
<keyword evidence="2" id="KW-1185">Reference proteome</keyword>
<protein>
    <submittedName>
        <fullName evidence="1">DegV family protein</fullName>
    </submittedName>
</protein>
<reference evidence="1" key="1">
    <citation type="submission" date="2019-04" db="EMBL/GenBank/DDBJ databases">
        <title>Microbes associate with the intestines of laboratory mice.</title>
        <authorList>
            <person name="Navarre W."/>
            <person name="Wong E."/>
            <person name="Huang K."/>
            <person name="Tropini C."/>
            <person name="Ng K."/>
            <person name="Yu B."/>
        </authorList>
    </citation>
    <scope>NUCLEOTIDE SEQUENCE</scope>
    <source>
        <strain evidence="1">NM09_H32</strain>
    </source>
</reference>
<accession>A0AC61R8L1</accession>
<gene>
    <name evidence="1" type="ORF">E5336_03215</name>
</gene>
<comment type="caution">
    <text evidence="1">The sequence shown here is derived from an EMBL/GenBank/DDBJ whole genome shotgun (WGS) entry which is preliminary data.</text>
</comment>